<dbReference type="OMA" id="EKEPYIN"/>
<dbReference type="AlphaFoldDB" id="D8T685"/>
<dbReference type="EMBL" id="GL377679">
    <property type="protein sequence ID" value="EFJ07925.1"/>
    <property type="molecule type" value="Genomic_DNA"/>
</dbReference>
<dbReference type="PANTHER" id="PTHR21540">
    <property type="entry name" value="RING FINGER AND SWIM DOMAIN-CONTAINING PROTEIN 2"/>
    <property type="match status" value="1"/>
</dbReference>
<evidence type="ECO:0000313" key="6">
    <source>
        <dbReference type="Proteomes" id="UP000001514"/>
    </source>
</evidence>
<dbReference type="InterPro" id="IPR007527">
    <property type="entry name" value="Znf_SWIM"/>
</dbReference>
<dbReference type="Pfam" id="PF04434">
    <property type="entry name" value="SWIM"/>
    <property type="match status" value="1"/>
</dbReference>
<dbReference type="OrthoDB" id="2122982at2759"/>
<dbReference type="PROSITE" id="PS50966">
    <property type="entry name" value="ZF_SWIM"/>
    <property type="match status" value="1"/>
</dbReference>
<dbReference type="InParanoid" id="D8T685"/>
<dbReference type="PANTHER" id="PTHR21540:SF0">
    <property type="entry name" value="PHD FAMILY PROTEIN"/>
    <property type="match status" value="1"/>
</dbReference>
<accession>D8T685</accession>
<dbReference type="PROSITE" id="PS50089">
    <property type="entry name" value="ZF_RING_2"/>
    <property type="match status" value="1"/>
</dbReference>
<reference evidence="5 6" key="1">
    <citation type="journal article" date="2011" name="Science">
        <title>The Selaginella genome identifies genetic changes associated with the evolution of vascular plants.</title>
        <authorList>
            <person name="Banks J.A."/>
            <person name="Nishiyama T."/>
            <person name="Hasebe M."/>
            <person name="Bowman J.L."/>
            <person name="Gribskov M."/>
            <person name="dePamphilis C."/>
            <person name="Albert V.A."/>
            <person name="Aono N."/>
            <person name="Aoyama T."/>
            <person name="Ambrose B.A."/>
            <person name="Ashton N.W."/>
            <person name="Axtell M.J."/>
            <person name="Barker E."/>
            <person name="Barker M.S."/>
            <person name="Bennetzen J.L."/>
            <person name="Bonawitz N.D."/>
            <person name="Chapple C."/>
            <person name="Cheng C."/>
            <person name="Correa L.G."/>
            <person name="Dacre M."/>
            <person name="DeBarry J."/>
            <person name="Dreyer I."/>
            <person name="Elias M."/>
            <person name="Engstrom E.M."/>
            <person name="Estelle M."/>
            <person name="Feng L."/>
            <person name="Finet C."/>
            <person name="Floyd S.K."/>
            <person name="Frommer W.B."/>
            <person name="Fujita T."/>
            <person name="Gramzow L."/>
            <person name="Gutensohn M."/>
            <person name="Harholt J."/>
            <person name="Hattori M."/>
            <person name="Heyl A."/>
            <person name="Hirai T."/>
            <person name="Hiwatashi Y."/>
            <person name="Ishikawa M."/>
            <person name="Iwata M."/>
            <person name="Karol K.G."/>
            <person name="Koehler B."/>
            <person name="Kolukisaoglu U."/>
            <person name="Kubo M."/>
            <person name="Kurata T."/>
            <person name="Lalonde S."/>
            <person name="Li K."/>
            <person name="Li Y."/>
            <person name="Litt A."/>
            <person name="Lyons E."/>
            <person name="Manning G."/>
            <person name="Maruyama T."/>
            <person name="Michael T.P."/>
            <person name="Mikami K."/>
            <person name="Miyazaki S."/>
            <person name="Morinaga S."/>
            <person name="Murata T."/>
            <person name="Mueller-Roeber B."/>
            <person name="Nelson D.R."/>
            <person name="Obara M."/>
            <person name="Oguri Y."/>
            <person name="Olmstead R.G."/>
            <person name="Onodera N."/>
            <person name="Petersen B.L."/>
            <person name="Pils B."/>
            <person name="Prigge M."/>
            <person name="Rensing S.A."/>
            <person name="Riano-Pachon D.M."/>
            <person name="Roberts A.W."/>
            <person name="Sato Y."/>
            <person name="Scheller H.V."/>
            <person name="Schulz B."/>
            <person name="Schulz C."/>
            <person name="Shakirov E.V."/>
            <person name="Shibagaki N."/>
            <person name="Shinohara N."/>
            <person name="Shippen D.E."/>
            <person name="Soerensen I."/>
            <person name="Sotooka R."/>
            <person name="Sugimoto N."/>
            <person name="Sugita M."/>
            <person name="Sumikawa N."/>
            <person name="Tanurdzic M."/>
            <person name="Theissen G."/>
            <person name="Ulvskov P."/>
            <person name="Wakazuki S."/>
            <person name="Weng J.K."/>
            <person name="Willats W.W."/>
            <person name="Wipf D."/>
            <person name="Wolf P.G."/>
            <person name="Yang L."/>
            <person name="Zimmer A.D."/>
            <person name="Zhu Q."/>
            <person name="Mitros T."/>
            <person name="Hellsten U."/>
            <person name="Loque D."/>
            <person name="Otillar R."/>
            <person name="Salamov A."/>
            <person name="Schmutz J."/>
            <person name="Shapiro H."/>
            <person name="Lindquist E."/>
            <person name="Lucas S."/>
            <person name="Rokhsar D."/>
            <person name="Grigoriev I.V."/>
        </authorList>
    </citation>
    <scope>NUCLEOTIDE SEQUENCE [LARGE SCALE GENOMIC DNA]</scope>
</reference>
<keyword evidence="6" id="KW-1185">Reference proteome</keyword>
<evidence type="ECO:0000313" key="5">
    <source>
        <dbReference type="EMBL" id="EFJ07925.1"/>
    </source>
</evidence>
<evidence type="ECO:0008006" key="7">
    <source>
        <dbReference type="Google" id="ProtNLM"/>
    </source>
</evidence>
<dbReference type="Pfam" id="PF13639">
    <property type="entry name" value="zf-RING_2"/>
    <property type="match status" value="1"/>
</dbReference>
<protein>
    <recommendedName>
        <fullName evidence="7">SWIM-type domain-containing protein</fullName>
    </recommendedName>
</protein>
<feature type="domain" description="RING-type" evidence="3">
    <location>
        <begin position="181"/>
        <end position="234"/>
    </location>
</feature>
<keyword evidence="1" id="KW-0479">Metal-binding</keyword>
<evidence type="ECO:0000259" key="3">
    <source>
        <dbReference type="PROSITE" id="PS50089"/>
    </source>
</evidence>
<keyword evidence="1" id="KW-0863">Zinc-finger</keyword>
<dbReference type="KEGG" id="smo:SELMODRAFT_132850"/>
<gene>
    <name evidence="5" type="ORF">SELMODRAFT_132850</name>
</gene>
<feature type="domain" description="SWIM-type" evidence="4">
    <location>
        <begin position="78"/>
        <end position="110"/>
    </location>
</feature>
<dbReference type="GO" id="GO:0008270">
    <property type="term" value="F:zinc ion binding"/>
    <property type="evidence" value="ECO:0007669"/>
    <property type="project" value="UniProtKB-KW"/>
</dbReference>
<evidence type="ECO:0000256" key="1">
    <source>
        <dbReference type="PROSITE-ProRule" id="PRU00175"/>
    </source>
</evidence>
<dbReference type="eggNOG" id="ENOG502RZA9">
    <property type="taxonomic scope" value="Eukaryota"/>
</dbReference>
<organism evidence="6">
    <name type="scientific">Selaginella moellendorffii</name>
    <name type="common">Spikemoss</name>
    <dbReference type="NCBI Taxonomy" id="88036"/>
    <lineage>
        <taxon>Eukaryota</taxon>
        <taxon>Viridiplantae</taxon>
        <taxon>Streptophyta</taxon>
        <taxon>Embryophyta</taxon>
        <taxon>Tracheophyta</taxon>
        <taxon>Lycopodiopsida</taxon>
        <taxon>Selaginellales</taxon>
        <taxon>Selaginellaceae</taxon>
        <taxon>Selaginella</taxon>
    </lineage>
</organism>
<evidence type="ECO:0000256" key="2">
    <source>
        <dbReference type="SAM" id="MobiDB-lite"/>
    </source>
</evidence>
<proteinExistence type="predicted"/>
<keyword evidence="1" id="KW-0862">Zinc</keyword>
<dbReference type="HOGENOM" id="CLU_037984_2_2_1"/>
<dbReference type="Gramene" id="EFJ07925">
    <property type="protein sequence ID" value="EFJ07925"/>
    <property type="gene ID" value="SELMODRAFT_132850"/>
</dbReference>
<dbReference type="InterPro" id="IPR039903">
    <property type="entry name" value="Zswim2"/>
</dbReference>
<evidence type="ECO:0000259" key="4">
    <source>
        <dbReference type="PROSITE" id="PS50966"/>
    </source>
</evidence>
<dbReference type="SUPFAM" id="SSF57850">
    <property type="entry name" value="RING/U-box"/>
    <property type="match status" value="1"/>
</dbReference>
<dbReference type="Proteomes" id="UP000001514">
    <property type="component" value="Unassembled WGS sequence"/>
</dbReference>
<dbReference type="GO" id="GO:0061630">
    <property type="term" value="F:ubiquitin protein ligase activity"/>
    <property type="evidence" value="ECO:0007669"/>
    <property type="project" value="InterPro"/>
</dbReference>
<feature type="compositionally biased region" description="Acidic residues" evidence="2">
    <location>
        <begin position="11"/>
        <end position="20"/>
    </location>
</feature>
<dbReference type="Gene3D" id="3.30.40.10">
    <property type="entry name" value="Zinc/RING finger domain, C3HC4 (zinc finger)"/>
    <property type="match status" value="1"/>
</dbReference>
<dbReference type="InterPro" id="IPR001841">
    <property type="entry name" value="Znf_RING"/>
</dbReference>
<sequence>MRSARKRKKEDEDEDEDAEEAAAAAEERAARFVSMPSKQVQERMERAVEHRLYLIDKDIEADCSRGSFVILGATGNVYNVTLDKNPSCDCPDFGRCYTCKHILFVLLRVVKLPRTDHRLWQKALLSSEVKELLQMCASNGEEAVLASQRVRQRFKQIHGKDKDEDGHTEAKSIQRSIEGDCPICYEAMASADGSPAEELVFCKSCGNNVHKDCFDRWSRSKSSSYSKVTCIYCRAVWEHKCGATADASSSGYVNLASYSEDHNEANTSLEALYPGCYEWIARR</sequence>
<dbReference type="InterPro" id="IPR013083">
    <property type="entry name" value="Znf_RING/FYVE/PHD"/>
</dbReference>
<feature type="region of interest" description="Disordered" evidence="2">
    <location>
        <begin position="1"/>
        <end position="23"/>
    </location>
</feature>
<name>D8T685_SELML</name>